<comment type="caution">
    <text evidence="2">The sequence shown here is derived from an EMBL/GenBank/DDBJ whole genome shotgun (WGS) entry which is preliminary data.</text>
</comment>
<evidence type="ECO:0000259" key="1">
    <source>
        <dbReference type="Pfam" id="PF09820"/>
    </source>
</evidence>
<dbReference type="EMBL" id="JACKWY010000007">
    <property type="protein sequence ID" value="MBB6715562.1"/>
    <property type="molecule type" value="Genomic_DNA"/>
</dbReference>
<dbReference type="SUPFAM" id="SSF52540">
    <property type="entry name" value="P-loop containing nucleoside triphosphate hydrolases"/>
    <property type="match status" value="1"/>
</dbReference>
<dbReference type="PANTHER" id="PTHR34825">
    <property type="entry name" value="CONSERVED PROTEIN, WITH A WEAK D-GALACTARATE DEHYDRATASE/ALTRONATE HYDROLASE DOMAIN"/>
    <property type="match status" value="1"/>
</dbReference>
<dbReference type="InterPro" id="IPR018631">
    <property type="entry name" value="AAA-ATPase-like_dom"/>
</dbReference>
<protein>
    <submittedName>
        <fullName evidence="2">AAA family ATPase</fullName>
    </submittedName>
</protein>
<feature type="domain" description="AAA-ATPase-like" evidence="1">
    <location>
        <begin position="12"/>
        <end position="202"/>
    </location>
</feature>
<dbReference type="InterPro" id="IPR027417">
    <property type="entry name" value="P-loop_NTPase"/>
</dbReference>
<dbReference type="Pfam" id="PF09820">
    <property type="entry name" value="AAA-ATPase_like"/>
    <property type="match status" value="1"/>
</dbReference>
<name>A0A7X0VRN7_9CLOT</name>
<proteinExistence type="predicted"/>
<dbReference type="PANTHER" id="PTHR34825:SF1">
    <property type="entry name" value="AAA-ATPASE-LIKE DOMAIN-CONTAINING PROTEIN"/>
    <property type="match status" value="1"/>
</dbReference>
<sequence length="519" mass="60568">MAIYLNTNKPLENYKELFDEKYFVDKSKIITLLNDRISTKGKYVCITRPRRFGKSSVADMLGAYYSKAVDSKGSFDTLKISKANSYEKHLNKYNVINISFNTIPDKNKTYDDYIGLVQSVLIDDIKNMYPTLEIKNYFNISHMLSATNEKFIFIFDEWDYIFNNNLFIENQNDFLEFLRNILKDQPYVALCYMTGVLPIKKYSSGSALNMFDEFTFLRDRTFGEYFGFTEDEVKELCIGNEEIDFKKLESWYNGYTTAKGIKVYNPRSVVKALLNSHCEGYWTNTGAMDEVAEYLKYNTLEIRDDVIKMVSGEEIDIIIKEEFRAGQDAPKTKKEIYSAMIVLGFLSYYDGYLKIPNKELMLEFEKALEDEEFGYVSEIIENSRKMLKATVNGDTKTVIEILHDIHNSEIPILKYSDENSLSCVLTLAYLSARDTYRVEREEKSGKGYVDFSFHPRRKNDIPFIVELKRDHSPEVAIKQIREKEYAQKFRDEYKDKKVLAVGICYNSETKEHSCIIEEI</sequence>
<evidence type="ECO:0000313" key="2">
    <source>
        <dbReference type="EMBL" id="MBB6715562.1"/>
    </source>
</evidence>
<dbReference type="RefSeq" id="WP_185164785.1">
    <property type="nucleotide sequence ID" value="NZ_JACKWY010000007.1"/>
</dbReference>
<accession>A0A7X0VRN7</accession>
<dbReference type="Pfam" id="PF08011">
    <property type="entry name" value="PDDEXK_9"/>
    <property type="match status" value="1"/>
</dbReference>
<evidence type="ECO:0000313" key="3">
    <source>
        <dbReference type="Proteomes" id="UP000585258"/>
    </source>
</evidence>
<dbReference type="Proteomes" id="UP000585258">
    <property type="component" value="Unassembled WGS sequence"/>
</dbReference>
<gene>
    <name evidence="2" type="ORF">H7E68_12680</name>
</gene>
<reference evidence="2 3" key="1">
    <citation type="submission" date="2020-08" db="EMBL/GenBank/DDBJ databases">
        <title>Clostridia isolated from Swiss meat.</title>
        <authorList>
            <person name="Wambui J."/>
            <person name="Stevens M.J.A."/>
            <person name="Stephan R."/>
        </authorList>
    </citation>
    <scope>NUCLEOTIDE SEQUENCE [LARGE SCALE GENOMIC DNA]</scope>
    <source>
        <strain evidence="2 3">CM001</strain>
    </source>
</reference>
<dbReference type="Gene3D" id="3.40.50.300">
    <property type="entry name" value="P-loop containing nucleotide triphosphate hydrolases"/>
    <property type="match status" value="1"/>
</dbReference>
<dbReference type="AlphaFoldDB" id="A0A7X0VRN7"/>
<dbReference type="InterPro" id="IPR012547">
    <property type="entry name" value="PDDEXK_9"/>
</dbReference>
<organism evidence="2 3">
    <name type="scientific">Clostridium gasigenes</name>
    <dbReference type="NCBI Taxonomy" id="94869"/>
    <lineage>
        <taxon>Bacteria</taxon>
        <taxon>Bacillati</taxon>
        <taxon>Bacillota</taxon>
        <taxon>Clostridia</taxon>
        <taxon>Eubacteriales</taxon>
        <taxon>Clostridiaceae</taxon>
        <taxon>Clostridium</taxon>
    </lineage>
</organism>